<evidence type="ECO:0000256" key="3">
    <source>
        <dbReference type="ARBA" id="ARBA00022989"/>
    </source>
</evidence>
<keyword evidence="7" id="KW-0436">Ligase</keyword>
<feature type="transmembrane region" description="Helical" evidence="5">
    <location>
        <begin position="123"/>
        <end position="140"/>
    </location>
</feature>
<feature type="transmembrane region" description="Helical" evidence="5">
    <location>
        <begin position="180"/>
        <end position="205"/>
    </location>
</feature>
<dbReference type="RefSeq" id="WP_264326127.1">
    <property type="nucleotide sequence ID" value="NZ_JADEXQ010000059.1"/>
</dbReference>
<evidence type="ECO:0000313" key="7">
    <source>
        <dbReference type="EMBL" id="MBE9031297.1"/>
    </source>
</evidence>
<evidence type="ECO:0000256" key="2">
    <source>
        <dbReference type="ARBA" id="ARBA00022692"/>
    </source>
</evidence>
<feature type="transmembrane region" description="Helical" evidence="5">
    <location>
        <begin position="315"/>
        <end position="339"/>
    </location>
</feature>
<keyword evidence="3 5" id="KW-1133">Transmembrane helix</keyword>
<keyword evidence="4 5" id="KW-0472">Membrane</keyword>
<feature type="transmembrane region" description="Helical" evidence="5">
    <location>
        <begin position="373"/>
        <end position="391"/>
    </location>
</feature>
<keyword evidence="8" id="KW-1185">Reference proteome</keyword>
<dbReference type="PANTHER" id="PTHR37422:SF13">
    <property type="entry name" value="LIPOPOLYSACCHARIDE BIOSYNTHESIS PROTEIN PA4999-RELATED"/>
    <property type="match status" value="1"/>
</dbReference>
<dbReference type="InterPro" id="IPR007016">
    <property type="entry name" value="O-antigen_ligase-rel_domated"/>
</dbReference>
<feature type="transmembrane region" description="Helical" evidence="5">
    <location>
        <begin position="34"/>
        <end position="53"/>
    </location>
</feature>
<organism evidence="7 8">
    <name type="scientific">Romeriopsis navalis LEGE 11480</name>
    <dbReference type="NCBI Taxonomy" id="2777977"/>
    <lineage>
        <taxon>Bacteria</taxon>
        <taxon>Bacillati</taxon>
        <taxon>Cyanobacteriota</taxon>
        <taxon>Cyanophyceae</taxon>
        <taxon>Leptolyngbyales</taxon>
        <taxon>Leptolyngbyaceae</taxon>
        <taxon>Romeriopsis</taxon>
        <taxon>Romeriopsis navalis</taxon>
    </lineage>
</organism>
<accession>A0A928VRN0</accession>
<feature type="domain" description="O-antigen ligase-related" evidence="6">
    <location>
        <begin position="181"/>
        <end position="324"/>
    </location>
</feature>
<evidence type="ECO:0000256" key="1">
    <source>
        <dbReference type="ARBA" id="ARBA00004141"/>
    </source>
</evidence>
<gene>
    <name evidence="7" type="ORF">IQ266_16300</name>
</gene>
<evidence type="ECO:0000313" key="8">
    <source>
        <dbReference type="Proteomes" id="UP000625316"/>
    </source>
</evidence>
<evidence type="ECO:0000256" key="4">
    <source>
        <dbReference type="ARBA" id="ARBA00023136"/>
    </source>
</evidence>
<feature type="transmembrane region" description="Helical" evidence="5">
    <location>
        <begin position="217"/>
        <end position="239"/>
    </location>
</feature>
<proteinExistence type="predicted"/>
<protein>
    <submittedName>
        <fullName evidence="7">O-antigen ligase family protein</fullName>
    </submittedName>
</protein>
<dbReference type="Proteomes" id="UP000625316">
    <property type="component" value="Unassembled WGS sequence"/>
</dbReference>
<dbReference type="Pfam" id="PF04932">
    <property type="entry name" value="Wzy_C"/>
    <property type="match status" value="1"/>
</dbReference>
<dbReference type="InterPro" id="IPR051533">
    <property type="entry name" value="WaaL-like"/>
</dbReference>
<feature type="transmembrane region" description="Helical" evidence="5">
    <location>
        <begin position="92"/>
        <end position="111"/>
    </location>
</feature>
<evidence type="ECO:0000256" key="5">
    <source>
        <dbReference type="SAM" id="Phobius"/>
    </source>
</evidence>
<feature type="transmembrane region" description="Helical" evidence="5">
    <location>
        <begin position="6"/>
        <end position="22"/>
    </location>
</feature>
<name>A0A928VRN0_9CYAN</name>
<dbReference type="AlphaFoldDB" id="A0A928VRN0"/>
<sequence>MNIYPYILSGILIVCGMTDVIRQVGVGSLTLQGVWTILLGISTFILVIVRHRIPSMSMMAIGFVLFLGIGVISVQINSSTSTMGLREQAQNLLVYAAFAGSIFLSAGEAYRDPVNPPAYLTKGFLWATQIAMGLYGLSLIQEGPGGSAVMSARSFAIFGIIAMSWLLANARNHSLPKAQLYAIGLLIMIAFSFSRTATIIGLLLYPLSQIKPNSGRSWFRMSLWIGLITLIAYLTFTYVTPIRDRFTSVGDGSSIGGIKVNTSGRSTLWESATASADEAPIFGKGPGSVSIPVQAVNSEAAGHPHNDYLRIRHDFGWVGLGIWMTSYTMLLIQCTRYWIWSVKRDPVTQHVHQACILAMIATLIMMLTDNIIVYQFAMVPLGILIGNSLGLGQARQKLLRQVKVMDWVDDLPEIEPSSPPQTP</sequence>
<dbReference type="GO" id="GO:0016874">
    <property type="term" value="F:ligase activity"/>
    <property type="evidence" value="ECO:0007669"/>
    <property type="project" value="UniProtKB-KW"/>
</dbReference>
<reference evidence="7" key="1">
    <citation type="submission" date="2020-10" db="EMBL/GenBank/DDBJ databases">
        <authorList>
            <person name="Castelo-Branco R."/>
            <person name="Eusebio N."/>
            <person name="Adriana R."/>
            <person name="Vieira A."/>
            <person name="Brugerolle De Fraissinette N."/>
            <person name="Rezende De Castro R."/>
            <person name="Schneider M.P."/>
            <person name="Vasconcelos V."/>
            <person name="Leao P.N."/>
        </authorList>
    </citation>
    <scope>NUCLEOTIDE SEQUENCE</scope>
    <source>
        <strain evidence="7">LEGE 11480</strain>
    </source>
</reference>
<keyword evidence="2 5" id="KW-0812">Transmembrane</keyword>
<dbReference type="EMBL" id="JADEXQ010000059">
    <property type="protein sequence ID" value="MBE9031297.1"/>
    <property type="molecule type" value="Genomic_DNA"/>
</dbReference>
<comment type="caution">
    <text evidence="7">The sequence shown here is derived from an EMBL/GenBank/DDBJ whole genome shotgun (WGS) entry which is preliminary data.</text>
</comment>
<evidence type="ECO:0000259" key="6">
    <source>
        <dbReference type="Pfam" id="PF04932"/>
    </source>
</evidence>
<feature type="transmembrane region" description="Helical" evidence="5">
    <location>
        <begin position="152"/>
        <end position="168"/>
    </location>
</feature>
<comment type="subcellular location">
    <subcellularLocation>
        <location evidence="1">Membrane</location>
        <topology evidence="1">Multi-pass membrane protein</topology>
    </subcellularLocation>
</comment>
<dbReference type="PANTHER" id="PTHR37422">
    <property type="entry name" value="TEICHURONIC ACID BIOSYNTHESIS PROTEIN TUAE"/>
    <property type="match status" value="1"/>
</dbReference>
<dbReference type="GO" id="GO:0016020">
    <property type="term" value="C:membrane"/>
    <property type="evidence" value="ECO:0007669"/>
    <property type="project" value="UniProtKB-SubCell"/>
</dbReference>
<feature type="transmembrane region" description="Helical" evidence="5">
    <location>
        <begin position="59"/>
        <end position="80"/>
    </location>
</feature>